<gene>
    <name evidence="5" type="ORF">0_4750_01</name>
</gene>
<reference evidence="5" key="1">
    <citation type="submission" date="2008-08" db="EMBL/GenBank/DDBJ databases">
        <title>Nucleotide Diversity and Divergence in the Loblolly Pine Gene Space.</title>
        <authorList>
            <person name="Neale D.B."/>
            <person name="Wegrzyn J.L."/>
            <person name="Lee J.M."/>
            <person name="Eckert A.J."/>
            <person name="Liechty J.D."/>
            <person name="Stevens K.A."/>
            <person name="Langley C.H."/>
        </authorList>
    </citation>
    <scope>NUCLEOTIDE SEQUENCE</scope>
    <source>
        <strain evidence="2">4856</strain>
        <strain evidence="3">4858</strain>
        <strain evidence="5">4866</strain>
        <strain evidence="4">4867</strain>
        <tissue evidence="5">Megagametophyte</tissue>
    </source>
</reference>
<evidence type="ECO:0000313" key="2">
    <source>
        <dbReference type="EMBL" id="AFG48661.1"/>
    </source>
</evidence>
<sequence>TEKDRDKANLLKEEADATLASKRRRLKRDHLSSEATANYGPSPPPPPPLSVTMSQPYDGRDRDRKEPPLQRSLYMEESGYDKGSTGRIHNKEGGKVTRRDHEPLYNRDWEDDKRQRGEAKRRHHRK</sequence>
<protein>
    <submittedName>
        <fullName evidence="5">Uncharacterized protein</fullName>
    </submittedName>
</protein>
<evidence type="ECO:0000313" key="4">
    <source>
        <dbReference type="EMBL" id="AFG48663.1"/>
    </source>
</evidence>
<feature type="compositionally biased region" description="Basic and acidic residues" evidence="1">
    <location>
        <begin position="1"/>
        <end position="15"/>
    </location>
</feature>
<evidence type="ECO:0000256" key="1">
    <source>
        <dbReference type="SAM" id="MobiDB-lite"/>
    </source>
</evidence>
<feature type="compositionally biased region" description="Basic and acidic residues" evidence="1">
    <location>
        <begin position="58"/>
        <end position="68"/>
    </location>
</feature>
<evidence type="ECO:0000313" key="3">
    <source>
        <dbReference type="EMBL" id="AFG48662.1"/>
    </source>
</evidence>
<proteinExistence type="predicted"/>
<accession>H9VFX1</accession>
<dbReference type="EMBL" id="FJ073934">
    <property type="protein sequence ID" value="AFG48662.1"/>
    <property type="molecule type" value="Genomic_DNA"/>
</dbReference>
<feature type="region of interest" description="Disordered" evidence="1">
    <location>
        <begin position="1"/>
        <end position="126"/>
    </location>
</feature>
<evidence type="ECO:0000313" key="5">
    <source>
        <dbReference type="EMBL" id="AFG48664.1"/>
    </source>
</evidence>
<organism evidence="5">
    <name type="scientific">Pinus taeda</name>
    <name type="common">Loblolly pine</name>
    <dbReference type="NCBI Taxonomy" id="3352"/>
    <lineage>
        <taxon>Eukaryota</taxon>
        <taxon>Viridiplantae</taxon>
        <taxon>Streptophyta</taxon>
        <taxon>Embryophyta</taxon>
        <taxon>Tracheophyta</taxon>
        <taxon>Spermatophyta</taxon>
        <taxon>Pinopsida</taxon>
        <taxon>Pinidae</taxon>
        <taxon>Conifers I</taxon>
        <taxon>Pinales</taxon>
        <taxon>Pinaceae</taxon>
        <taxon>Pinus</taxon>
        <taxon>Pinus subgen. Pinus</taxon>
    </lineage>
</organism>
<name>H9VFX1_PINTA</name>
<feature type="compositionally biased region" description="Basic and acidic residues" evidence="1">
    <location>
        <begin position="89"/>
        <end position="118"/>
    </location>
</feature>
<feature type="non-terminal residue" evidence="5">
    <location>
        <position position="1"/>
    </location>
</feature>
<dbReference type="EMBL" id="FJ073928">
    <property type="protein sequence ID" value="AFG48661.1"/>
    <property type="molecule type" value="Genomic_DNA"/>
</dbReference>
<dbReference type="AlphaFoldDB" id="H9VFX1"/>
<dbReference type="EMBL" id="FJ073931">
    <property type="protein sequence ID" value="AFG48663.1"/>
    <property type="molecule type" value="Genomic_DNA"/>
</dbReference>
<dbReference type="EMBL" id="FJ073936">
    <property type="protein sequence ID" value="AFG48664.1"/>
    <property type="molecule type" value="Genomic_DNA"/>
</dbReference>